<name>A0A480AXY9_9BURK</name>
<dbReference type="GO" id="GO:0051287">
    <property type="term" value="F:NAD binding"/>
    <property type="evidence" value="ECO:0007669"/>
    <property type="project" value="InterPro"/>
</dbReference>
<proteinExistence type="predicted"/>
<keyword evidence="4" id="KW-0670">Pyruvate</keyword>
<sequence>MNLLLTGNFDAAERDAWASALRQALPGHRLCLARGEAADDQIDAAIVANPPPGQLQGLPRLRLIQSLWAGVDRLLADATLPAGVPIARMVDPAMNAAMAETALWATLALHRGFFGYARQQKAAVWQQHPQRRADEVPVLVLGLGQMGRTSALRLQQQGYPVAAWRRGAGTAAPPGVQVHTGTDGLHTALAGAQVVINLLPLTPDTRGLLDASLLARLPHGAGLVNLARGAHLVDADLLAALASGQVGHAVLDVFHTEPLPADHAFWAHPQVTLLPHVAAQTDERSAAAVVAANIRALADGAPLAHLVQRDAGY</sequence>
<gene>
    <name evidence="4" type="ORF">AQPW35_48670</name>
</gene>
<dbReference type="Proteomes" id="UP000301751">
    <property type="component" value="Unassembled WGS sequence"/>
</dbReference>
<reference evidence="5" key="1">
    <citation type="submission" date="2019-03" db="EMBL/GenBank/DDBJ databases">
        <title>Aquabacterium pictum sp.nov., the first bacteriochlorophyll a-containing freshwater bacterium in the genus Aquabacterium of the class Betaproteobacteria.</title>
        <authorList>
            <person name="Hirose S."/>
            <person name="Tank M."/>
            <person name="Hara E."/>
            <person name="Tamaki H."/>
            <person name="Takaichi S."/>
            <person name="Haruta S."/>
            <person name="Hanada S."/>
        </authorList>
    </citation>
    <scope>NUCLEOTIDE SEQUENCE [LARGE SCALE GENOMIC DNA]</scope>
    <source>
        <strain evidence="5">W35</strain>
    </source>
</reference>
<keyword evidence="2" id="KW-0520">NAD</keyword>
<evidence type="ECO:0000256" key="2">
    <source>
        <dbReference type="ARBA" id="ARBA00023027"/>
    </source>
</evidence>
<evidence type="ECO:0000259" key="3">
    <source>
        <dbReference type="PROSITE" id="PS50003"/>
    </source>
</evidence>
<dbReference type="Pfam" id="PF02826">
    <property type="entry name" value="2-Hacid_dh_C"/>
    <property type="match status" value="1"/>
</dbReference>
<dbReference type="SUPFAM" id="SSF52283">
    <property type="entry name" value="Formate/glycerate dehydrogenase catalytic domain-like"/>
    <property type="match status" value="1"/>
</dbReference>
<dbReference type="SUPFAM" id="SSF51735">
    <property type="entry name" value="NAD(P)-binding Rossmann-fold domains"/>
    <property type="match status" value="1"/>
</dbReference>
<dbReference type="InterPro" id="IPR036291">
    <property type="entry name" value="NAD(P)-bd_dom_sf"/>
</dbReference>
<evidence type="ECO:0000313" key="4">
    <source>
        <dbReference type="EMBL" id="GCL65786.1"/>
    </source>
</evidence>
<dbReference type="RefSeq" id="WP_137735492.1">
    <property type="nucleotide sequence ID" value="NZ_BJCL01000020.1"/>
</dbReference>
<dbReference type="OrthoDB" id="9787219at2"/>
<accession>A0A480AXY9</accession>
<feature type="domain" description="PH" evidence="3">
    <location>
        <begin position="1"/>
        <end position="26"/>
    </location>
</feature>
<protein>
    <submittedName>
        <fullName evidence="4">Glyoxylate/hydroxypyruvate reductase A</fullName>
    </submittedName>
</protein>
<evidence type="ECO:0000256" key="1">
    <source>
        <dbReference type="ARBA" id="ARBA00023002"/>
    </source>
</evidence>
<dbReference type="PANTHER" id="PTHR43333:SF1">
    <property type="entry name" value="D-ISOMER SPECIFIC 2-HYDROXYACID DEHYDROGENASE NAD-BINDING DOMAIN-CONTAINING PROTEIN"/>
    <property type="match status" value="1"/>
</dbReference>
<dbReference type="PANTHER" id="PTHR43333">
    <property type="entry name" value="2-HACID_DH_C DOMAIN-CONTAINING PROTEIN"/>
    <property type="match status" value="1"/>
</dbReference>
<dbReference type="PROSITE" id="PS50003">
    <property type="entry name" value="PH_DOMAIN"/>
    <property type="match status" value="1"/>
</dbReference>
<dbReference type="GO" id="GO:0016491">
    <property type="term" value="F:oxidoreductase activity"/>
    <property type="evidence" value="ECO:0007669"/>
    <property type="project" value="UniProtKB-KW"/>
</dbReference>
<dbReference type="InterPro" id="IPR006140">
    <property type="entry name" value="D-isomer_DH_NAD-bd"/>
</dbReference>
<keyword evidence="5" id="KW-1185">Reference proteome</keyword>
<comment type="caution">
    <text evidence="4">The sequence shown here is derived from an EMBL/GenBank/DDBJ whole genome shotgun (WGS) entry which is preliminary data.</text>
</comment>
<dbReference type="CDD" id="cd12164">
    <property type="entry name" value="GDH_like_2"/>
    <property type="match status" value="1"/>
</dbReference>
<dbReference type="AlphaFoldDB" id="A0A480AXY9"/>
<dbReference type="EMBL" id="BJCL01000020">
    <property type="protein sequence ID" value="GCL65786.1"/>
    <property type="molecule type" value="Genomic_DNA"/>
</dbReference>
<evidence type="ECO:0000313" key="5">
    <source>
        <dbReference type="Proteomes" id="UP000301751"/>
    </source>
</evidence>
<dbReference type="InterPro" id="IPR001849">
    <property type="entry name" value="PH_domain"/>
</dbReference>
<organism evidence="4 5">
    <name type="scientific">Pseudaquabacterium pictum</name>
    <dbReference type="NCBI Taxonomy" id="2315236"/>
    <lineage>
        <taxon>Bacteria</taxon>
        <taxon>Pseudomonadati</taxon>
        <taxon>Pseudomonadota</taxon>
        <taxon>Betaproteobacteria</taxon>
        <taxon>Burkholderiales</taxon>
        <taxon>Sphaerotilaceae</taxon>
        <taxon>Pseudaquabacterium</taxon>
    </lineage>
</organism>
<keyword evidence="1" id="KW-0560">Oxidoreductase</keyword>
<dbReference type="Gene3D" id="3.40.50.720">
    <property type="entry name" value="NAD(P)-binding Rossmann-like Domain"/>
    <property type="match status" value="2"/>
</dbReference>